<dbReference type="AlphaFoldDB" id="A0A5A7RDA2"/>
<comment type="subcellular location">
    <subcellularLocation>
        <location evidence="1">Cell membrane</location>
        <topology evidence="1">Lipid-anchor</topology>
        <topology evidence="1">GPI-anchor</topology>
    </subcellularLocation>
</comment>
<organism evidence="13 14">
    <name type="scientific">Striga asiatica</name>
    <name type="common">Asiatic witchweed</name>
    <name type="synonym">Buchnera asiatica</name>
    <dbReference type="NCBI Taxonomy" id="4170"/>
    <lineage>
        <taxon>Eukaryota</taxon>
        <taxon>Viridiplantae</taxon>
        <taxon>Streptophyta</taxon>
        <taxon>Embryophyta</taxon>
        <taxon>Tracheophyta</taxon>
        <taxon>Spermatophyta</taxon>
        <taxon>Magnoliopsida</taxon>
        <taxon>eudicotyledons</taxon>
        <taxon>Gunneridae</taxon>
        <taxon>Pentapetalae</taxon>
        <taxon>asterids</taxon>
        <taxon>lamiids</taxon>
        <taxon>Lamiales</taxon>
        <taxon>Orobanchaceae</taxon>
        <taxon>Buchnereae</taxon>
        <taxon>Striga</taxon>
    </lineage>
</organism>
<keyword evidence="14" id="KW-1185">Reference proteome</keyword>
<evidence type="ECO:0000256" key="5">
    <source>
        <dbReference type="ARBA" id="ARBA00022729"/>
    </source>
</evidence>
<evidence type="ECO:0000256" key="7">
    <source>
        <dbReference type="ARBA" id="ARBA00023136"/>
    </source>
</evidence>
<keyword evidence="4" id="KW-0336">GPI-anchor</keyword>
<evidence type="ECO:0000313" key="14">
    <source>
        <dbReference type="Proteomes" id="UP000325081"/>
    </source>
</evidence>
<sequence>MRKLLTFSLPLLLFFLLLPTTTTRTAAQSPAAAPSPPPPTNLTAILEKSGQYSMFIRLLQTTKVADQIDTQLNNSQNQGMTLFAPTDSAFSSLRPGILNSFTDQQKVELVQFHVVPRQLSLSEFQTASNPIMTQAGGRQGSFDLNVTTSGNAVNVTTGVTNATLANTVYTDGQLAVYQVDRVLLPLAFFQSPAPAPAPARHKKDARSADAQSDDSPAADSSGGARMAVVQVAAFLGVVSVNLVI</sequence>
<dbReference type="PROSITE" id="PS50213">
    <property type="entry name" value="FAS1"/>
    <property type="match status" value="1"/>
</dbReference>
<protein>
    <submittedName>
        <fullName evidence="13">FASCICLIN-like arabinogalactan-protein 11</fullName>
    </submittedName>
</protein>
<accession>A0A5A7RDA2</accession>
<keyword evidence="5 11" id="KW-0732">Signal</keyword>
<proteinExistence type="inferred from homology"/>
<dbReference type="Gene3D" id="2.30.180.10">
    <property type="entry name" value="FAS1 domain"/>
    <property type="match status" value="1"/>
</dbReference>
<evidence type="ECO:0000256" key="10">
    <source>
        <dbReference type="SAM" id="MobiDB-lite"/>
    </source>
</evidence>
<dbReference type="InterPro" id="IPR036378">
    <property type="entry name" value="FAS1_dom_sf"/>
</dbReference>
<dbReference type="PANTHER" id="PTHR32077">
    <property type="entry name" value="FASCICLIN-LIKE ARABINOGALACTAN PROTEIN"/>
    <property type="match status" value="1"/>
</dbReference>
<feature type="compositionally biased region" description="Low complexity" evidence="10">
    <location>
        <begin position="208"/>
        <end position="221"/>
    </location>
</feature>
<dbReference type="GO" id="GO:0009834">
    <property type="term" value="P:plant-type secondary cell wall biogenesis"/>
    <property type="evidence" value="ECO:0007669"/>
    <property type="project" value="TreeGrafter"/>
</dbReference>
<dbReference type="InterPro" id="IPR000782">
    <property type="entry name" value="FAS1_domain"/>
</dbReference>
<evidence type="ECO:0000256" key="8">
    <source>
        <dbReference type="ARBA" id="ARBA00023180"/>
    </source>
</evidence>
<dbReference type="OrthoDB" id="286301at2759"/>
<feature type="domain" description="FAS1" evidence="12">
    <location>
        <begin position="39"/>
        <end position="183"/>
    </location>
</feature>
<evidence type="ECO:0000256" key="11">
    <source>
        <dbReference type="SAM" id="SignalP"/>
    </source>
</evidence>
<evidence type="ECO:0000256" key="2">
    <source>
        <dbReference type="ARBA" id="ARBA00007843"/>
    </source>
</evidence>
<reference evidence="14" key="1">
    <citation type="journal article" date="2019" name="Curr. Biol.">
        <title>Genome Sequence of Striga asiatica Provides Insight into the Evolution of Plant Parasitism.</title>
        <authorList>
            <person name="Yoshida S."/>
            <person name="Kim S."/>
            <person name="Wafula E.K."/>
            <person name="Tanskanen J."/>
            <person name="Kim Y.M."/>
            <person name="Honaas L."/>
            <person name="Yang Z."/>
            <person name="Spallek T."/>
            <person name="Conn C.E."/>
            <person name="Ichihashi Y."/>
            <person name="Cheong K."/>
            <person name="Cui S."/>
            <person name="Der J.P."/>
            <person name="Gundlach H."/>
            <person name="Jiao Y."/>
            <person name="Hori C."/>
            <person name="Ishida J.K."/>
            <person name="Kasahara H."/>
            <person name="Kiba T."/>
            <person name="Kim M.S."/>
            <person name="Koo N."/>
            <person name="Laohavisit A."/>
            <person name="Lee Y.H."/>
            <person name="Lumba S."/>
            <person name="McCourt P."/>
            <person name="Mortimer J.C."/>
            <person name="Mutuku J.M."/>
            <person name="Nomura T."/>
            <person name="Sasaki-Sekimoto Y."/>
            <person name="Seto Y."/>
            <person name="Wang Y."/>
            <person name="Wakatake T."/>
            <person name="Sakakibara H."/>
            <person name="Demura T."/>
            <person name="Yamaguchi S."/>
            <person name="Yoneyama K."/>
            <person name="Manabe R.I."/>
            <person name="Nelson D.C."/>
            <person name="Schulman A.H."/>
            <person name="Timko M.P."/>
            <person name="dePamphilis C.W."/>
            <person name="Choi D."/>
            <person name="Shirasu K."/>
        </authorList>
    </citation>
    <scope>NUCLEOTIDE SEQUENCE [LARGE SCALE GENOMIC DNA]</scope>
    <source>
        <strain evidence="14">cv. UVA1</strain>
    </source>
</reference>
<evidence type="ECO:0000313" key="13">
    <source>
        <dbReference type="EMBL" id="GER54314.1"/>
    </source>
</evidence>
<evidence type="ECO:0000259" key="12">
    <source>
        <dbReference type="PROSITE" id="PS50213"/>
    </source>
</evidence>
<dbReference type="GO" id="GO:0005886">
    <property type="term" value="C:plasma membrane"/>
    <property type="evidence" value="ECO:0007669"/>
    <property type="project" value="UniProtKB-SubCell"/>
</dbReference>
<gene>
    <name evidence="13" type="ORF">STAS_31879</name>
</gene>
<comment type="similarity">
    <text evidence="2">Belongs to the fasciclin-like AGP family.</text>
</comment>
<dbReference type="PANTHER" id="PTHR32077:SF65">
    <property type="entry name" value="FASCICLIN-LIKE ARABINOGALACTAN PROTEIN 11"/>
    <property type="match status" value="1"/>
</dbReference>
<feature type="signal peptide" evidence="11">
    <location>
        <begin position="1"/>
        <end position="27"/>
    </location>
</feature>
<keyword evidence="8" id="KW-0325">Glycoprotein</keyword>
<dbReference type="Pfam" id="PF02469">
    <property type="entry name" value="Fasciclin"/>
    <property type="match status" value="1"/>
</dbReference>
<keyword evidence="7" id="KW-0472">Membrane</keyword>
<keyword evidence="3" id="KW-1003">Cell membrane</keyword>
<dbReference type="InterPro" id="IPR045003">
    <property type="entry name" value="FLA_A"/>
</dbReference>
<evidence type="ECO:0000256" key="9">
    <source>
        <dbReference type="ARBA" id="ARBA00024686"/>
    </source>
</evidence>
<name>A0A5A7RDA2_STRAF</name>
<dbReference type="GO" id="GO:0098552">
    <property type="term" value="C:side of membrane"/>
    <property type="evidence" value="ECO:0007669"/>
    <property type="project" value="UniProtKB-KW"/>
</dbReference>
<dbReference type="FunFam" id="2.30.180.10:FF:000006">
    <property type="entry name" value="Fasciclin-like arabinogalactan protein 11"/>
    <property type="match status" value="1"/>
</dbReference>
<keyword evidence="6" id="KW-0654">Proteoglycan</keyword>
<feature type="region of interest" description="Disordered" evidence="10">
    <location>
        <begin position="195"/>
        <end position="221"/>
    </location>
</feature>
<evidence type="ECO:0000256" key="4">
    <source>
        <dbReference type="ARBA" id="ARBA00022622"/>
    </source>
</evidence>
<evidence type="ECO:0000256" key="3">
    <source>
        <dbReference type="ARBA" id="ARBA00022475"/>
    </source>
</evidence>
<dbReference type="Proteomes" id="UP000325081">
    <property type="component" value="Unassembled WGS sequence"/>
</dbReference>
<dbReference type="EMBL" id="BKCP01011070">
    <property type="protein sequence ID" value="GER54314.1"/>
    <property type="molecule type" value="Genomic_DNA"/>
</dbReference>
<dbReference type="SMART" id="SM00554">
    <property type="entry name" value="FAS1"/>
    <property type="match status" value="1"/>
</dbReference>
<comment type="function">
    <text evidence="9">May be a cell surface adhesion protein.</text>
</comment>
<feature type="chain" id="PRO_5022760717" evidence="11">
    <location>
        <begin position="28"/>
        <end position="244"/>
    </location>
</feature>
<evidence type="ECO:0000256" key="1">
    <source>
        <dbReference type="ARBA" id="ARBA00004609"/>
    </source>
</evidence>
<comment type="caution">
    <text evidence="13">The sequence shown here is derived from an EMBL/GenBank/DDBJ whole genome shotgun (WGS) entry which is preliminary data.</text>
</comment>
<keyword evidence="4" id="KW-0449">Lipoprotein</keyword>
<evidence type="ECO:0000256" key="6">
    <source>
        <dbReference type="ARBA" id="ARBA00022974"/>
    </source>
</evidence>
<dbReference type="SUPFAM" id="SSF82153">
    <property type="entry name" value="FAS1 domain"/>
    <property type="match status" value="1"/>
</dbReference>